<dbReference type="AlphaFoldDB" id="A0A371PVX1"/>
<proteinExistence type="predicted"/>
<reference evidence="1 2" key="1">
    <citation type="submission" date="2018-08" db="EMBL/GenBank/DDBJ databases">
        <title>Streptomyces NEAU-D10 sp. nov., a novel Actinomycete isolated from soil.</title>
        <authorList>
            <person name="Jin L."/>
        </authorList>
    </citation>
    <scope>NUCLEOTIDE SEQUENCE [LARGE SCALE GENOMIC DNA]</scope>
    <source>
        <strain evidence="1 2">NEAU-D10</strain>
    </source>
</reference>
<organism evidence="1 2">
    <name type="scientific">Streptomyces inhibens</name>
    <dbReference type="NCBI Taxonomy" id="2293571"/>
    <lineage>
        <taxon>Bacteria</taxon>
        <taxon>Bacillati</taxon>
        <taxon>Actinomycetota</taxon>
        <taxon>Actinomycetes</taxon>
        <taxon>Kitasatosporales</taxon>
        <taxon>Streptomycetaceae</taxon>
        <taxon>Streptomyces</taxon>
    </lineage>
</organism>
<accession>A0A371PVX1</accession>
<protein>
    <submittedName>
        <fullName evidence="1">Uncharacterized protein</fullName>
    </submittedName>
</protein>
<evidence type="ECO:0000313" key="2">
    <source>
        <dbReference type="Proteomes" id="UP000262477"/>
    </source>
</evidence>
<dbReference type="EMBL" id="QUAC01000248">
    <property type="protein sequence ID" value="REK86391.1"/>
    <property type="molecule type" value="Genomic_DNA"/>
</dbReference>
<name>A0A371PVX1_STRIH</name>
<keyword evidence="2" id="KW-1185">Reference proteome</keyword>
<gene>
    <name evidence="1" type="ORF">DY245_32535</name>
</gene>
<evidence type="ECO:0000313" key="1">
    <source>
        <dbReference type="EMBL" id="REK86391.1"/>
    </source>
</evidence>
<sequence>MQQFPQRSGHGRSVVGHAASLSVVTDRPLLLEVARRGAGRAGVSAEVGTVVTANLLVRMMITG</sequence>
<comment type="caution">
    <text evidence="1">The sequence shown here is derived from an EMBL/GenBank/DDBJ whole genome shotgun (WGS) entry which is preliminary data.</text>
</comment>
<dbReference type="Proteomes" id="UP000262477">
    <property type="component" value="Unassembled WGS sequence"/>
</dbReference>